<name>A0A8S1JYN6_9CILI</name>
<organism evidence="1 2">
    <name type="scientific">Paramecium sonneborni</name>
    <dbReference type="NCBI Taxonomy" id="65129"/>
    <lineage>
        <taxon>Eukaryota</taxon>
        <taxon>Sar</taxon>
        <taxon>Alveolata</taxon>
        <taxon>Ciliophora</taxon>
        <taxon>Intramacronucleata</taxon>
        <taxon>Oligohymenophorea</taxon>
        <taxon>Peniculida</taxon>
        <taxon>Parameciidae</taxon>
        <taxon>Paramecium</taxon>
    </lineage>
</organism>
<dbReference type="AlphaFoldDB" id="A0A8S1JYN6"/>
<gene>
    <name evidence="1" type="ORF">PSON_ATCC_30995.1.T0010627</name>
</gene>
<accession>A0A8S1JYN6</accession>
<comment type="caution">
    <text evidence="1">The sequence shown here is derived from an EMBL/GenBank/DDBJ whole genome shotgun (WGS) entry which is preliminary data.</text>
</comment>
<reference evidence="1" key="1">
    <citation type="submission" date="2021-01" db="EMBL/GenBank/DDBJ databases">
        <authorList>
            <consortium name="Genoscope - CEA"/>
            <person name="William W."/>
        </authorList>
    </citation>
    <scope>NUCLEOTIDE SEQUENCE</scope>
</reference>
<evidence type="ECO:0000313" key="1">
    <source>
        <dbReference type="EMBL" id="CAD8046469.1"/>
    </source>
</evidence>
<proteinExistence type="predicted"/>
<evidence type="ECO:0000313" key="2">
    <source>
        <dbReference type="Proteomes" id="UP000692954"/>
    </source>
</evidence>
<protein>
    <submittedName>
        <fullName evidence="1">Uncharacterized protein</fullName>
    </submittedName>
</protein>
<sequence>MIDKLIQIYVKHLFQKGMLIDKYQIIELRQHQLLSIPLLYKKQIFTRFYGILNLNKDKLEFIPKILVVNKIDKIVIEYNIQFNKRKG</sequence>
<keyword evidence="2" id="KW-1185">Reference proteome</keyword>
<dbReference type="EMBL" id="CAJJDN010000001">
    <property type="protein sequence ID" value="CAD8046469.1"/>
    <property type="molecule type" value="Genomic_DNA"/>
</dbReference>
<dbReference type="Proteomes" id="UP000692954">
    <property type="component" value="Unassembled WGS sequence"/>
</dbReference>